<reference evidence="2 3" key="1">
    <citation type="submission" date="2019-06" db="EMBL/GenBank/DDBJ databases">
        <title>Genome of Methylobacterium sp. 17Sr1-39.</title>
        <authorList>
            <person name="Seo T."/>
        </authorList>
    </citation>
    <scope>NUCLEOTIDE SEQUENCE [LARGE SCALE GENOMIC DNA]</scope>
    <source>
        <strain evidence="2 3">17Sr1-39</strain>
    </source>
</reference>
<name>A0A5C4LNR2_9HYPH</name>
<dbReference type="AlphaFoldDB" id="A0A5C4LNR2"/>
<feature type="compositionally biased region" description="Basic residues" evidence="1">
    <location>
        <begin position="62"/>
        <end position="78"/>
    </location>
</feature>
<evidence type="ECO:0000256" key="1">
    <source>
        <dbReference type="SAM" id="MobiDB-lite"/>
    </source>
</evidence>
<protein>
    <submittedName>
        <fullName evidence="2">Uncharacterized protein</fullName>
    </submittedName>
</protein>
<feature type="compositionally biased region" description="Basic and acidic residues" evidence="1">
    <location>
        <begin position="10"/>
        <end position="31"/>
    </location>
</feature>
<dbReference type="Proteomes" id="UP000305267">
    <property type="component" value="Unassembled WGS sequence"/>
</dbReference>
<sequence length="249" mass="26798">MTGRGSDVGQHVDLEHDLQGEQDRDQREQQGEHGLAAGLKQRQQADLPLGARLGADRTAPRPPRRRGGRGGRRGHRVGGRGGQGGGIRARLLGGLKLEDRAIAADRHHDADRQAAALAGIDLVEDAPEAAGLDTHARIVARIEAVRPAQGLRGDRVRLDGLAAPGQFLLDDVAQEGGELRRAPERGCAQAAVEAAPYGLDRDGLRAGLRAHLTSLGPSMPRIPYKLRSERLLHTMCVWCHASLPLRIRK</sequence>
<dbReference type="EMBL" id="VDDA01000002">
    <property type="protein sequence ID" value="TNC15039.1"/>
    <property type="molecule type" value="Genomic_DNA"/>
</dbReference>
<keyword evidence="3" id="KW-1185">Reference proteome</keyword>
<gene>
    <name evidence="2" type="ORF">FF100_05590</name>
</gene>
<feature type="region of interest" description="Disordered" evidence="1">
    <location>
        <begin position="1"/>
        <end position="85"/>
    </location>
</feature>
<accession>A0A5C4LNR2</accession>
<organism evidence="2 3">
    <name type="scientific">Methylobacterium terricola</name>
    <dbReference type="NCBI Taxonomy" id="2583531"/>
    <lineage>
        <taxon>Bacteria</taxon>
        <taxon>Pseudomonadati</taxon>
        <taxon>Pseudomonadota</taxon>
        <taxon>Alphaproteobacteria</taxon>
        <taxon>Hyphomicrobiales</taxon>
        <taxon>Methylobacteriaceae</taxon>
        <taxon>Methylobacterium</taxon>
    </lineage>
</organism>
<comment type="caution">
    <text evidence="2">The sequence shown here is derived from an EMBL/GenBank/DDBJ whole genome shotgun (WGS) entry which is preliminary data.</text>
</comment>
<evidence type="ECO:0000313" key="3">
    <source>
        <dbReference type="Proteomes" id="UP000305267"/>
    </source>
</evidence>
<proteinExistence type="predicted"/>
<evidence type="ECO:0000313" key="2">
    <source>
        <dbReference type="EMBL" id="TNC15039.1"/>
    </source>
</evidence>